<reference evidence="1" key="2">
    <citation type="journal article" date="2022" name="Hortic Res">
        <title>The genome of Dioscorea zingiberensis sheds light on the biosynthesis, origin and evolution of the medicinally important diosgenin saponins.</title>
        <authorList>
            <person name="Li Y."/>
            <person name="Tan C."/>
            <person name="Li Z."/>
            <person name="Guo J."/>
            <person name="Li S."/>
            <person name="Chen X."/>
            <person name="Wang C."/>
            <person name="Dai X."/>
            <person name="Yang H."/>
            <person name="Song W."/>
            <person name="Hou L."/>
            <person name="Xu J."/>
            <person name="Tong Z."/>
            <person name="Xu A."/>
            <person name="Yuan X."/>
            <person name="Wang W."/>
            <person name="Yang Q."/>
            <person name="Chen L."/>
            <person name="Sun Z."/>
            <person name="Wang K."/>
            <person name="Pan B."/>
            <person name="Chen J."/>
            <person name="Bao Y."/>
            <person name="Liu F."/>
            <person name="Qi X."/>
            <person name="Gang D.R."/>
            <person name="Wen J."/>
            <person name="Li J."/>
        </authorList>
    </citation>
    <scope>NUCLEOTIDE SEQUENCE</scope>
    <source>
        <strain evidence="1">Dzin_1.0</strain>
    </source>
</reference>
<gene>
    <name evidence="1" type="ORF">J5N97_018761</name>
</gene>
<reference evidence="1" key="1">
    <citation type="submission" date="2021-03" db="EMBL/GenBank/DDBJ databases">
        <authorList>
            <person name="Li Z."/>
            <person name="Yang C."/>
        </authorList>
    </citation>
    <scope>NUCLEOTIDE SEQUENCE</scope>
    <source>
        <strain evidence="1">Dzin_1.0</strain>
        <tissue evidence="1">Leaf</tissue>
    </source>
</reference>
<proteinExistence type="predicted"/>
<accession>A0A9D5HC23</accession>
<comment type="caution">
    <text evidence="1">The sequence shown here is derived from an EMBL/GenBank/DDBJ whole genome shotgun (WGS) entry which is preliminary data.</text>
</comment>
<evidence type="ECO:0000313" key="2">
    <source>
        <dbReference type="Proteomes" id="UP001085076"/>
    </source>
</evidence>
<evidence type="ECO:0000313" key="1">
    <source>
        <dbReference type="EMBL" id="KAJ0970802.1"/>
    </source>
</evidence>
<dbReference type="EMBL" id="JAGGNH010000005">
    <property type="protein sequence ID" value="KAJ0970802.1"/>
    <property type="molecule type" value="Genomic_DNA"/>
</dbReference>
<sequence length="73" mass="8171">MGDTKSNVWTDSHNDNLFTERTSKKISKSLDKLGGLAQCHWILKPHGFAVELCGMAVSMKSHGSEARLVEFFF</sequence>
<keyword evidence="2" id="KW-1185">Reference proteome</keyword>
<organism evidence="1 2">
    <name type="scientific">Dioscorea zingiberensis</name>
    <dbReference type="NCBI Taxonomy" id="325984"/>
    <lineage>
        <taxon>Eukaryota</taxon>
        <taxon>Viridiplantae</taxon>
        <taxon>Streptophyta</taxon>
        <taxon>Embryophyta</taxon>
        <taxon>Tracheophyta</taxon>
        <taxon>Spermatophyta</taxon>
        <taxon>Magnoliopsida</taxon>
        <taxon>Liliopsida</taxon>
        <taxon>Dioscoreales</taxon>
        <taxon>Dioscoreaceae</taxon>
        <taxon>Dioscorea</taxon>
    </lineage>
</organism>
<dbReference type="Proteomes" id="UP001085076">
    <property type="component" value="Miscellaneous, Linkage group lg05"/>
</dbReference>
<protein>
    <submittedName>
        <fullName evidence="1">Uncharacterized protein</fullName>
    </submittedName>
</protein>
<dbReference type="AlphaFoldDB" id="A0A9D5HC23"/>
<name>A0A9D5HC23_9LILI</name>